<protein>
    <submittedName>
        <fullName evidence="1">Uncharacterized protein</fullName>
    </submittedName>
</protein>
<dbReference type="Proteomes" id="UP000093807">
    <property type="component" value="Unassembled WGS sequence"/>
</dbReference>
<comment type="caution">
    <text evidence="1">The sequence shown here is derived from an EMBL/GenBank/DDBJ whole genome shotgun (WGS) entry which is preliminary data.</text>
</comment>
<gene>
    <name evidence="1" type="ORF">FLB_05280</name>
</gene>
<dbReference type="RefSeq" id="WP_064714407.1">
    <property type="nucleotide sequence ID" value="NZ_JMTM01000017.1"/>
</dbReference>
<reference evidence="1 2" key="1">
    <citation type="submission" date="2016-06" db="EMBL/GenBank/DDBJ databases">
        <title>Draft genome sequence of Flavobacterium succinicans strain DD5b.</title>
        <authorList>
            <person name="Poehlein A."/>
            <person name="Daniel R."/>
            <person name="Simeonova D.D."/>
        </authorList>
    </citation>
    <scope>NUCLEOTIDE SEQUENCE [LARGE SCALE GENOMIC DNA]</scope>
    <source>
        <strain evidence="1 2">DD5b</strain>
    </source>
</reference>
<dbReference type="PATRIC" id="fig|29536.5.peg.553"/>
<keyword evidence="2" id="KW-1185">Reference proteome</keyword>
<dbReference type="OrthoDB" id="1373284at2"/>
<accession>A0A199XTW9</accession>
<dbReference type="EMBL" id="JMTM01000017">
    <property type="protein sequence ID" value="OAZ04681.1"/>
    <property type="molecule type" value="Genomic_DNA"/>
</dbReference>
<evidence type="ECO:0000313" key="1">
    <source>
        <dbReference type="EMBL" id="OAZ04681.1"/>
    </source>
</evidence>
<name>A0A199XTW9_9FLAO</name>
<dbReference type="AlphaFoldDB" id="A0A199XTW9"/>
<organism evidence="1 2">
    <name type="scientific">Flavobacterium succinicans</name>
    <dbReference type="NCBI Taxonomy" id="29536"/>
    <lineage>
        <taxon>Bacteria</taxon>
        <taxon>Pseudomonadati</taxon>
        <taxon>Bacteroidota</taxon>
        <taxon>Flavobacteriia</taxon>
        <taxon>Flavobacteriales</taxon>
        <taxon>Flavobacteriaceae</taxon>
        <taxon>Flavobacterium</taxon>
    </lineage>
</organism>
<evidence type="ECO:0000313" key="2">
    <source>
        <dbReference type="Proteomes" id="UP000093807"/>
    </source>
</evidence>
<proteinExistence type="predicted"/>
<sequence>MIRTQKINRRYRLHQKLRRAGLRYSATLRTIYVPWNFEIENADLKELQNDFSYQIQFEI</sequence>